<protein>
    <submittedName>
        <fullName evidence="1">Uncharacterized protein</fullName>
    </submittedName>
</protein>
<comment type="caution">
    <text evidence="1">The sequence shown here is derived from an EMBL/GenBank/DDBJ whole genome shotgun (WGS) entry which is preliminary data.</text>
</comment>
<sequence>MSMVKRNHELVES</sequence>
<evidence type="ECO:0000313" key="1">
    <source>
        <dbReference type="EMBL" id="OLY77786.1"/>
    </source>
</evidence>
<dbReference type="Proteomes" id="UP000187455">
    <property type="component" value="Unassembled WGS sequence"/>
</dbReference>
<gene>
    <name evidence="1" type="ORF">AYI68_g8174</name>
</gene>
<evidence type="ECO:0000313" key="2">
    <source>
        <dbReference type="Proteomes" id="UP000187455"/>
    </source>
</evidence>
<organism evidence="1 2">
    <name type="scientific">Smittium mucronatum</name>
    <dbReference type="NCBI Taxonomy" id="133383"/>
    <lineage>
        <taxon>Eukaryota</taxon>
        <taxon>Fungi</taxon>
        <taxon>Fungi incertae sedis</taxon>
        <taxon>Zoopagomycota</taxon>
        <taxon>Kickxellomycotina</taxon>
        <taxon>Harpellomycetes</taxon>
        <taxon>Harpellales</taxon>
        <taxon>Legeriomycetaceae</taxon>
        <taxon>Smittium</taxon>
    </lineage>
</organism>
<dbReference type="EMBL" id="LSSL01007670">
    <property type="protein sequence ID" value="OLY77786.1"/>
    <property type="molecule type" value="Genomic_DNA"/>
</dbReference>
<accession>A0A1R0GLM2</accession>
<proteinExistence type="predicted"/>
<keyword evidence="2" id="KW-1185">Reference proteome</keyword>
<reference evidence="1 2" key="1">
    <citation type="journal article" date="2016" name="Mol. Biol. Evol.">
        <title>Genome-Wide Survey of Gut Fungi (Harpellales) Reveals the First Horizontally Transferred Ubiquitin Gene from a Mosquito Host.</title>
        <authorList>
            <person name="Wang Y."/>
            <person name="White M.M."/>
            <person name="Kvist S."/>
            <person name="Moncalvo J.M."/>
        </authorList>
    </citation>
    <scope>NUCLEOTIDE SEQUENCE [LARGE SCALE GENOMIC DNA]</scope>
    <source>
        <strain evidence="1 2">ALG-7-W6</strain>
    </source>
</reference>
<feature type="non-terminal residue" evidence="1">
    <location>
        <position position="13"/>
    </location>
</feature>
<name>A0A1R0GLM2_9FUNG</name>